<evidence type="ECO:0000313" key="5">
    <source>
        <dbReference type="Proteomes" id="UP000233435"/>
    </source>
</evidence>
<evidence type="ECO:0000256" key="2">
    <source>
        <dbReference type="PROSITE-ProRule" id="PRU00703"/>
    </source>
</evidence>
<dbReference type="PROSITE" id="PS51371">
    <property type="entry name" value="CBS"/>
    <property type="match status" value="2"/>
</dbReference>
<evidence type="ECO:0000256" key="1">
    <source>
        <dbReference type="ARBA" id="ARBA00023122"/>
    </source>
</evidence>
<dbReference type="EMBL" id="PJEO01000054">
    <property type="protein sequence ID" value="PKQ43902.1"/>
    <property type="molecule type" value="Genomic_DNA"/>
</dbReference>
<dbReference type="InterPro" id="IPR046342">
    <property type="entry name" value="CBS_dom_sf"/>
</dbReference>
<protein>
    <submittedName>
        <fullName evidence="4">CBS domain-containing protein</fullName>
    </submittedName>
</protein>
<dbReference type="InterPro" id="IPR051257">
    <property type="entry name" value="Diverse_CBS-Domain"/>
</dbReference>
<keyword evidence="5" id="KW-1185">Reference proteome</keyword>
<gene>
    <name evidence="4" type="ORF">CSW08_15900</name>
</gene>
<comment type="caution">
    <text evidence="4">The sequence shown here is derived from an EMBL/GenBank/DDBJ whole genome shotgun (WGS) entry which is preliminary data.</text>
</comment>
<name>A0A2N3HG92_9FLAO</name>
<dbReference type="RefSeq" id="WP_106660855.1">
    <property type="nucleotide sequence ID" value="NZ_PJEO01000054.1"/>
</dbReference>
<proteinExistence type="predicted"/>
<evidence type="ECO:0000259" key="3">
    <source>
        <dbReference type="PROSITE" id="PS51371"/>
    </source>
</evidence>
<accession>A0A2N3HG92</accession>
<organism evidence="4 5">
    <name type="scientific">Confluentibacter flavum</name>
    <dbReference type="NCBI Taxonomy" id="1909700"/>
    <lineage>
        <taxon>Bacteria</taxon>
        <taxon>Pseudomonadati</taxon>
        <taxon>Bacteroidota</taxon>
        <taxon>Flavobacteriia</taxon>
        <taxon>Flavobacteriales</taxon>
        <taxon>Flavobacteriaceae</taxon>
        <taxon>Confluentibacter</taxon>
    </lineage>
</organism>
<dbReference type="PANTHER" id="PTHR43080">
    <property type="entry name" value="CBS DOMAIN-CONTAINING PROTEIN CBSX3, MITOCHONDRIAL"/>
    <property type="match status" value="1"/>
</dbReference>
<dbReference type="OrthoDB" id="1119899at2"/>
<keyword evidence="1 2" id="KW-0129">CBS domain</keyword>
<feature type="domain" description="CBS" evidence="3">
    <location>
        <begin position="86"/>
        <end position="139"/>
    </location>
</feature>
<dbReference type="Gene3D" id="3.10.580.10">
    <property type="entry name" value="CBS-domain"/>
    <property type="match status" value="1"/>
</dbReference>
<dbReference type="AlphaFoldDB" id="A0A2N3HG92"/>
<dbReference type="Pfam" id="PF00571">
    <property type="entry name" value="CBS"/>
    <property type="match status" value="2"/>
</dbReference>
<dbReference type="PANTHER" id="PTHR43080:SF2">
    <property type="entry name" value="CBS DOMAIN-CONTAINING PROTEIN"/>
    <property type="match status" value="1"/>
</dbReference>
<feature type="domain" description="CBS" evidence="3">
    <location>
        <begin position="11"/>
        <end position="71"/>
    </location>
</feature>
<dbReference type="SMART" id="SM00116">
    <property type="entry name" value="CBS"/>
    <property type="match status" value="2"/>
</dbReference>
<reference evidence="4 5" key="1">
    <citation type="submission" date="2017-12" db="EMBL/GenBank/DDBJ databases">
        <title>Confluentibacter flavum sp. nov., isolated from the saline lake.</title>
        <authorList>
            <person name="Yu L."/>
        </authorList>
    </citation>
    <scope>NUCLEOTIDE SEQUENCE [LARGE SCALE GENOMIC DNA]</scope>
    <source>
        <strain evidence="4 5">3B</strain>
    </source>
</reference>
<dbReference type="SUPFAM" id="SSF54631">
    <property type="entry name" value="CBS-domain pair"/>
    <property type="match status" value="1"/>
</dbReference>
<sequence>MIRKVPVSTIMTHSVICLKKDDNLEDAKYLLKIHHVRHIPIVSGKSIIGMLSKTDLQRIGLWNDDGVVNDSISTLVRTKTTIEEVMTKKLTSVSSSTSVKKVAEIFAKEEFHALPIVDNNILIGIVTTTDLINFLLRQF</sequence>
<dbReference type="Proteomes" id="UP000233435">
    <property type="component" value="Unassembled WGS sequence"/>
</dbReference>
<evidence type="ECO:0000313" key="4">
    <source>
        <dbReference type="EMBL" id="PKQ43902.1"/>
    </source>
</evidence>
<dbReference type="InterPro" id="IPR000644">
    <property type="entry name" value="CBS_dom"/>
</dbReference>